<reference evidence="4" key="2">
    <citation type="submission" date="2020-09" db="EMBL/GenBank/DDBJ databases">
        <authorList>
            <person name="Sun Q."/>
            <person name="Ohkuma M."/>
        </authorList>
    </citation>
    <scope>NUCLEOTIDE SEQUENCE</scope>
    <source>
        <strain evidence="4">JCM 15759</strain>
    </source>
</reference>
<accession>A0A830FW54</accession>
<dbReference type="Pfam" id="PF08220">
    <property type="entry name" value="HTH_DeoR"/>
    <property type="match status" value="1"/>
</dbReference>
<feature type="domain" description="HTH deoR-type" evidence="3">
    <location>
        <begin position="64"/>
        <end position="109"/>
    </location>
</feature>
<dbReference type="GO" id="GO:0003700">
    <property type="term" value="F:DNA-binding transcription factor activity"/>
    <property type="evidence" value="ECO:0007669"/>
    <property type="project" value="InterPro"/>
</dbReference>
<gene>
    <name evidence="4" type="ORF">GCM10009006_33580</name>
</gene>
<dbReference type="Proteomes" id="UP000656367">
    <property type="component" value="Unassembled WGS sequence"/>
</dbReference>
<dbReference type="InterPro" id="IPR036388">
    <property type="entry name" value="WH-like_DNA-bd_sf"/>
</dbReference>
<protein>
    <recommendedName>
        <fullName evidence="3">HTH deoR-type domain-containing protein</fullName>
    </recommendedName>
</protein>
<proteinExistence type="predicted"/>
<dbReference type="InterPro" id="IPR036390">
    <property type="entry name" value="WH_DNA-bd_sf"/>
</dbReference>
<sequence>MRSRSISQQPRRFSETGAWEPWLEFVVKGIRSQAAEAVTRTNDLRDLRREYERTYGHEKTTADRLAMRLFKQPYVTTNDVAELLDVTQQTARNAIQELEGQDVLTETTGKKR</sequence>
<keyword evidence="2" id="KW-0804">Transcription</keyword>
<reference evidence="4" key="1">
    <citation type="journal article" date="2014" name="Int. J. Syst. Evol. Microbiol.">
        <title>Complete genome sequence of Corynebacterium casei LMG S-19264T (=DSM 44701T), isolated from a smear-ripened cheese.</title>
        <authorList>
            <consortium name="US DOE Joint Genome Institute (JGI-PGF)"/>
            <person name="Walter F."/>
            <person name="Albersmeier A."/>
            <person name="Kalinowski J."/>
            <person name="Ruckert C."/>
        </authorList>
    </citation>
    <scope>NUCLEOTIDE SEQUENCE</scope>
    <source>
        <strain evidence="4">JCM 15759</strain>
    </source>
</reference>
<evidence type="ECO:0000313" key="5">
    <source>
        <dbReference type="Proteomes" id="UP000656367"/>
    </source>
</evidence>
<comment type="caution">
    <text evidence="4">The sequence shown here is derived from an EMBL/GenBank/DDBJ whole genome shotgun (WGS) entry which is preliminary data.</text>
</comment>
<evidence type="ECO:0000259" key="3">
    <source>
        <dbReference type="Pfam" id="PF08220"/>
    </source>
</evidence>
<dbReference type="EMBL" id="BMON01000004">
    <property type="protein sequence ID" value="GGM49629.1"/>
    <property type="molecule type" value="Genomic_DNA"/>
</dbReference>
<dbReference type="AlphaFoldDB" id="A0A830FW54"/>
<dbReference type="RefSeq" id="WP_229727352.1">
    <property type="nucleotide sequence ID" value="NZ_BMON01000004.1"/>
</dbReference>
<evidence type="ECO:0000256" key="1">
    <source>
        <dbReference type="ARBA" id="ARBA00023015"/>
    </source>
</evidence>
<dbReference type="InterPro" id="IPR001034">
    <property type="entry name" value="DeoR_HTH"/>
</dbReference>
<dbReference type="SUPFAM" id="SSF46785">
    <property type="entry name" value="Winged helix' DNA-binding domain"/>
    <property type="match status" value="1"/>
</dbReference>
<name>A0A830FW54_HALAR</name>
<organism evidence="4 5">
    <name type="scientific">Haloarcula argentinensis</name>
    <dbReference type="NCBI Taxonomy" id="43776"/>
    <lineage>
        <taxon>Archaea</taxon>
        <taxon>Methanobacteriati</taxon>
        <taxon>Methanobacteriota</taxon>
        <taxon>Stenosarchaea group</taxon>
        <taxon>Halobacteria</taxon>
        <taxon>Halobacteriales</taxon>
        <taxon>Haloarculaceae</taxon>
        <taxon>Haloarcula</taxon>
    </lineage>
</organism>
<dbReference type="Gene3D" id="1.10.10.10">
    <property type="entry name" value="Winged helix-like DNA-binding domain superfamily/Winged helix DNA-binding domain"/>
    <property type="match status" value="1"/>
</dbReference>
<evidence type="ECO:0000256" key="2">
    <source>
        <dbReference type="ARBA" id="ARBA00023163"/>
    </source>
</evidence>
<keyword evidence="1" id="KW-0805">Transcription regulation</keyword>
<evidence type="ECO:0000313" key="4">
    <source>
        <dbReference type="EMBL" id="GGM49629.1"/>
    </source>
</evidence>